<gene>
    <name evidence="1" type="ORF">PENTCL1PPCAC_9662</name>
</gene>
<feature type="non-terminal residue" evidence="1">
    <location>
        <position position="192"/>
    </location>
</feature>
<accession>A0AAV5SXI2</accession>
<feature type="non-terminal residue" evidence="1">
    <location>
        <position position="1"/>
    </location>
</feature>
<organism evidence="1 2">
    <name type="scientific">Pristionchus entomophagus</name>
    <dbReference type="NCBI Taxonomy" id="358040"/>
    <lineage>
        <taxon>Eukaryota</taxon>
        <taxon>Metazoa</taxon>
        <taxon>Ecdysozoa</taxon>
        <taxon>Nematoda</taxon>
        <taxon>Chromadorea</taxon>
        <taxon>Rhabditida</taxon>
        <taxon>Rhabditina</taxon>
        <taxon>Diplogasteromorpha</taxon>
        <taxon>Diplogasteroidea</taxon>
        <taxon>Neodiplogasteridae</taxon>
        <taxon>Pristionchus</taxon>
    </lineage>
</organism>
<comment type="caution">
    <text evidence="1">The sequence shown here is derived from an EMBL/GenBank/DDBJ whole genome shotgun (WGS) entry which is preliminary data.</text>
</comment>
<sequence>AIDGRAKPTGSPTAGDLIGRVQCDPGHRWIDSVPDDVRDQLRRRADSPDDGYRSLSGVRRAYRTRVLDGCRRALPADQSRLGVRRLLCRWRRRVESSAYRIPRADNYRNPAAVVAATQPSQHEAGLIRHTVSSFPDCERETCTHHSLAYPIQPYPTTITKLRCYHCQLIARCYEYVPIVNTVIIISDKTVTI</sequence>
<proteinExistence type="predicted"/>
<protein>
    <submittedName>
        <fullName evidence="1">Uncharacterized protein</fullName>
    </submittedName>
</protein>
<evidence type="ECO:0000313" key="2">
    <source>
        <dbReference type="Proteomes" id="UP001432027"/>
    </source>
</evidence>
<dbReference type="Proteomes" id="UP001432027">
    <property type="component" value="Unassembled WGS sequence"/>
</dbReference>
<name>A0AAV5SXI2_9BILA</name>
<dbReference type="EMBL" id="BTSX01000003">
    <property type="protein sequence ID" value="GMS87487.1"/>
    <property type="molecule type" value="Genomic_DNA"/>
</dbReference>
<keyword evidence="2" id="KW-1185">Reference proteome</keyword>
<dbReference type="AlphaFoldDB" id="A0AAV5SXI2"/>
<reference evidence="1" key="1">
    <citation type="submission" date="2023-10" db="EMBL/GenBank/DDBJ databases">
        <title>Genome assembly of Pristionchus species.</title>
        <authorList>
            <person name="Yoshida K."/>
            <person name="Sommer R.J."/>
        </authorList>
    </citation>
    <scope>NUCLEOTIDE SEQUENCE</scope>
    <source>
        <strain evidence="1">RS0144</strain>
    </source>
</reference>
<evidence type="ECO:0000313" key="1">
    <source>
        <dbReference type="EMBL" id="GMS87487.1"/>
    </source>
</evidence>